<comment type="caution">
    <text evidence="2">The sequence shown here is derived from an EMBL/GenBank/DDBJ whole genome shotgun (WGS) entry which is preliminary data.</text>
</comment>
<sequence>MGNANNAKHKVTKSTLKKYKKKIYSSKDAVVVVNAEKGFIEANDAAVKLYEASGREELLRYKPQDLSPPIQEHLGKSSLDALLEGIQKAWESEDGYYDLVVNIITLKGRSIFIRGWITPLNFLGQTAIQGIVKRVPKPNSTEQKIESTTDVDSSLLKPKFDDESSDTLFDSQSETNKSEKQNSNSEKQHSNTEKQPPNLSKQTSNGVWTKDNLDKEIQRLDKELEKGMKEKARLERIKFKVLEKQLNEKIQENTQLKNEIFVLQQLLEEMKKSNNENESESQLQEEIERIKEKKKKYKTEVERLTNRLKMVEFEKENLKKLM</sequence>
<proteinExistence type="predicted"/>
<feature type="region of interest" description="Disordered" evidence="1">
    <location>
        <begin position="137"/>
        <end position="212"/>
    </location>
</feature>
<keyword evidence="3" id="KW-1185">Reference proteome</keyword>
<dbReference type="Gene3D" id="3.30.450.20">
    <property type="entry name" value="PAS domain"/>
    <property type="match status" value="1"/>
</dbReference>
<gene>
    <name evidence="2" type="ORF">M0811_10731</name>
</gene>
<feature type="compositionally biased region" description="Polar residues" evidence="1">
    <location>
        <begin position="193"/>
        <end position="207"/>
    </location>
</feature>
<name>A0A9Q0R8F8_ANAIG</name>
<reference evidence="2" key="1">
    <citation type="submission" date="2022-10" db="EMBL/GenBank/DDBJ databases">
        <title>Novel sulphate-reducing endosymbionts in the free-living metamonad Anaeramoeba.</title>
        <authorList>
            <person name="Jerlstrom-Hultqvist J."/>
            <person name="Cepicka I."/>
            <person name="Gallot-Lavallee L."/>
            <person name="Salas-Leiva D."/>
            <person name="Curtis B.A."/>
            <person name="Zahonova K."/>
            <person name="Pipaliya S."/>
            <person name="Dacks J."/>
            <person name="Roger A.J."/>
        </authorList>
    </citation>
    <scope>NUCLEOTIDE SEQUENCE</scope>
    <source>
        <strain evidence="2">BMAN</strain>
    </source>
</reference>
<evidence type="ECO:0000313" key="2">
    <source>
        <dbReference type="EMBL" id="KAJ5070661.1"/>
    </source>
</evidence>
<protein>
    <submittedName>
        <fullName evidence="2">A-type inclusion protein</fullName>
    </submittedName>
</protein>
<dbReference type="InterPro" id="IPR035965">
    <property type="entry name" value="PAS-like_dom_sf"/>
</dbReference>
<organism evidence="2 3">
    <name type="scientific">Anaeramoeba ignava</name>
    <name type="common">Anaerobic marine amoeba</name>
    <dbReference type="NCBI Taxonomy" id="1746090"/>
    <lineage>
        <taxon>Eukaryota</taxon>
        <taxon>Metamonada</taxon>
        <taxon>Anaeramoebidae</taxon>
        <taxon>Anaeramoeba</taxon>
    </lineage>
</organism>
<feature type="compositionally biased region" description="Polar residues" evidence="1">
    <location>
        <begin position="166"/>
        <end position="175"/>
    </location>
</feature>
<dbReference type="SUPFAM" id="SSF55785">
    <property type="entry name" value="PYP-like sensor domain (PAS domain)"/>
    <property type="match status" value="1"/>
</dbReference>
<evidence type="ECO:0000256" key="1">
    <source>
        <dbReference type="SAM" id="MobiDB-lite"/>
    </source>
</evidence>
<feature type="compositionally biased region" description="Polar residues" evidence="1">
    <location>
        <begin position="138"/>
        <end position="152"/>
    </location>
</feature>
<dbReference type="EMBL" id="JAPDFW010000093">
    <property type="protein sequence ID" value="KAJ5070661.1"/>
    <property type="molecule type" value="Genomic_DNA"/>
</dbReference>
<accession>A0A9Q0R8F8</accession>
<dbReference type="Proteomes" id="UP001149090">
    <property type="component" value="Unassembled WGS sequence"/>
</dbReference>
<evidence type="ECO:0000313" key="3">
    <source>
        <dbReference type="Proteomes" id="UP001149090"/>
    </source>
</evidence>
<dbReference type="AlphaFoldDB" id="A0A9Q0R8F8"/>
<feature type="compositionally biased region" description="Basic and acidic residues" evidence="1">
    <location>
        <begin position="176"/>
        <end position="192"/>
    </location>
</feature>